<protein>
    <submittedName>
        <fullName evidence="1">Uncharacterized protein</fullName>
    </submittedName>
</protein>
<evidence type="ECO:0000313" key="2">
    <source>
        <dbReference type="Proteomes" id="UP000644699"/>
    </source>
</evidence>
<organism evidence="1 2">
    <name type="scientific">Aureimonas endophytica</name>
    <dbReference type="NCBI Taxonomy" id="2027858"/>
    <lineage>
        <taxon>Bacteria</taxon>
        <taxon>Pseudomonadati</taxon>
        <taxon>Pseudomonadota</taxon>
        <taxon>Alphaproteobacteria</taxon>
        <taxon>Hyphomicrobiales</taxon>
        <taxon>Aurantimonadaceae</taxon>
        <taxon>Aureimonas</taxon>
    </lineage>
</organism>
<reference evidence="1" key="1">
    <citation type="journal article" date="2014" name="Int. J. Syst. Evol. Microbiol.">
        <title>Complete genome sequence of Corynebacterium casei LMG S-19264T (=DSM 44701T), isolated from a smear-ripened cheese.</title>
        <authorList>
            <consortium name="US DOE Joint Genome Institute (JGI-PGF)"/>
            <person name="Walter F."/>
            <person name="Albersmeier A."/>
            <person name="Kalinowski J."/>
            <person name="Ruckert C."/>
        </authorList>
    </citation>
    <scope>NUCLEOTIDE SEQUENCE</scope>
    <source>
        <strain evidence="1">CGMCC 1.15367</strain>
    </source>
</reference>
<keyword evidence="2" id="KW-1185">Reference proteome</keyword>
<dbReference type="EMBL" id="BMIQ01000013">
    <property type="protein sequence ID" value="GGE23813.1"/>
    <property type="molecule type" value="Genomic_DNA"/>
</dbReference>
<dbReference type="AlphaFoldDB" id="A0A917A303"/>
<sequence>MGSHFMPDFRNKHVAAREQILAEGISEVVAELRLVDIVDYIAFLRLDRLGNIDDIVNSSAQLYLQAGSLRFSGEGDANVTWNAPPTIELGMEFRHAGVTAHFRLHLAAAAAAVTLSYLAFDEPGLSPDEQTERLTAAMRGAHVDWRPAD</sequence>
<accession>A0A917A303</accession>
<dbReference type="Proteomes" id="UP000644699">
    <property type="component" value="Unassembled WGS sequence"/>
</dbReference>
<reference evidence="1" key="2">
    <citation type="submission" date="2020-09" db="EMBL/GenBank/DDBJ databases">
        <authorList>
            <person name="Sun Q."/>
            <person name="Zhou Y."/>
        </authorList>
    </citation>
    <scope>NUCLEOTIDE SEQUENCE</scope>
    <source>
        <strain evidence="1">CGMCC 1.15367</strain>
    </source>
</reference>
<gene>
    <name evidence="1" type="ORF">GCM10011390_49010</name>
</gene>
<dbReference type="RefSeq" id="WP_188913262.1">
    <property type="nucleotide sequence ID" value="NZ_BMIQ01000013.1"/>
</dbReference>
<evidence type="ECO:0000313" key="1">
    <source>
        <dbReference type="EMBL" id="GGE23813.1"/>
    </source>
</evidence>
<proteinExistence type="predicted"/>
<comment type="caution">
    <text evidence="1">The sequence shown here is derived from an EMBL/GenBank/DDBJ whole genome shotgun (WGS) entry which is preliminary data.</text>
</comment>
<name>A0A917A303_9HYPH</name>